<evidence type="ECO:0000256" key="2">
    <source>
        <dbReference type="SAM" id="Coils"/>
    </source>
</evidence>
<comment type="similarity">
    <text evidence="1">Belongs to the TRAFAC class TrmE-Era-EngA-EngB-Septin-like GTPase superfamily. Septin GTPase family.</text>
</comment>
<evidence type="ECO:0000259" key="3">
    <source>
        <dbReference type="Pfam" id="PF00735"/>
    </source>
</evidence>
<evidence type="ECO:0000313" key="4">
    <source>
        <dbReference type="Proteomes" id="UP000515145"/>
    </source>
</evidence>
<dbReference type="Proteomes" id="UP000515145">
    <property type="component" value="Chromosome 15"/>
</dbReference>
<dbReference type="GO" id="GO:0005525">
    <property type="term" value="F:GTP binding"/>
    <property type="evidence" value="ECO:0007669"/>
    <property type="project" value="UniProtKB-KW"/>
</dbReference>
<evidence type="ECO:0000256" key="1">
    <source>
        <dbReference type="RuleBase" id="RU004560"/>
    </source>
</evidence>
<keyword evidence="1" id="KW-0342">GTP-binding</keyword>
<feature type="domain" description="Septin-type G" evidence="3">
    <location>
        <begin position="53"/>
        <end position="134"/>
    </location>
</feature>
<keyword evidence="4" id="KW-1185">Reference proteome</keyword>
<dbReference type="PANTHER" id="PTHR32046:SF11">
    <property type="entry name" value="IMMUNE-ASSOCIATED NUCLEOTIDE-BINDING PROTEIN 10-LIKE"/>
    <property type="match status" value="1"/>
</dbReference>
<gene>
    <name evidence="5" type="primary">LOC114447609</name>
</gene>
<reference evidence="5" key="1">
    <citation type="submission" date="2025-08" db="UniProtKB">
        <authorList>
            <consortium name="RefSeq"/>
        </authorList>
    </citation>
    <scope>IDENTIFICATION</scope>
</reference>
<dbReference type="GeneID" id="114447609"/>
<dbReference type="InParanoid" id="A0A6P7JSA8"/>
<dbReference type="InterPro" id="IPR025662">
    <property type="entry name" value="Sigma_54_int_dom_ATP-bd_1"/>
</dbReference>
<keyword evidence="2" id="KW-0175">Coiled coil</keyword>
<accession>A0A6P7JSA8</accession>
<sequence length="532" mass="60946">MESISSKYKDIISKSILISEGSPTVYQLRPKTEKIETLTRLTVGNKNVNKANRTILVVGETGAGKSALINAMANYSMGVRFEDEVWFQIVEEEKRSQIQSQTSDVIVYEIFGFEDETLPYSLTIIDTPGYGDTRGIECDSIVVQRLLDLFRSDDGICEVHAVGLVMKATENRVNDRLSYILNSVMSLFGNNMEKNIVALITHSDGRKPKNPLQALEASDVKCSRDDKNQPVYFLFNNCQHEDRTEEREHLKGAAETSERGMRQFTDFLEKTEAQQLVKTVEVLNERIRLTACIQNLQERIKLTELKQTEIREITRAMKVNEKEMKKNEKFTLEVDEVYKEKEDISGGMWGLIFFEGATCCTVCEENCHFPGCTMAWNPEKCEVMKDGHCTVCTKKCPVSNHVKEEWIYVTKTKKVTRTVPELKEKYEKNQTQKVENKSLSENLEEEMKRLTAEKLQLLNESYQHVVRLEQIALKVDSLSTHVHLDFLIEKMKETGNTEKAQKLQEMKSREGEGTRAALTYMMNKLNFAGKAE</sequence>
<dbReference type="AlphaFoldDB" id="A0A6P7JSA8"/>
<protein>
    <submittedName>
        <fullName evidence="5">Septin-2-like</fullName>
    </submittedName>
</protein>
<name>A0A6P7JSA8_9TELE</name>
<feature type="coiled-coil region" evidence="2">
    <location>
        <begin position="429"/>
        <end position="460"/>
    </location>
</feature>
<dbReference type="Pfam" id="PF00735">
    <property type="entry name" value="Septin"/>
    <property type="match status" value="1"/>
</dbReference>
<dbReference type="SUPFAM" id="SSF52540">
    <property type="entry name" value="P-loop containing nucleoside triphosphate hydrolases"/>
    <property type="match status" value="1"/>
</dbReference>
<dbReference type="InterPro" id="IPR027417">
    <property type="entry name" value="P-loop_NTPase"/>
</dbReference>
<dbReference type="OrthoDB" id="8954335at2759"/>
<evidence type="ECO:0000313" key="5">
    <source>
        <dbReference type="RefSeq" id="XP_028279800.1"/>
    </source>
</evidence>
<dbReference type="Gene3D" id="3.40.50.300">
    <property type="entry name" value="P-loop containing nucleotide triphosphate hydrolases"/>
    <property type="match status" value="1"/>
</dbReference>
<dbReference type="PANTHER" id="PTHR32046">
    <property type="entry name" value="G DOMAIN-CONTAINING PROTEIN"/>
    <property type="match status" value="1"/>
</dbReference>
<dbReference type="RefSeq" id="XP_028279800.1">
    <property type="nucleotide sequence ID" value="XM_028423999.1"/>
</dbReference>
<dbReference type="PROSITE" id="PS00675">
    <property type="entry name" value="SIGMA54_INTERACT_1"/>
    <property type="match status" value="1"/>
</dbReference>
<dbReference type="InterPro" id="IPR030379">
    <property type="entry name" value="G_SEPTIN_dom"/>
</dbReference>
<proteinExistence type="inferred from homology"/>
<keyword evidence="1" id="KW-0547">Nucleotide-binding</keyword>
<dbReference type="FunCoup" id="A0A6P7JSA8">
    <property type="interactions" value="11"/>
</dbReference>
<organism evidence="4 5">
    <name type="scientific">Parambassis ranga</name>
    <name type="common">Indian glassy fish</name>
    <dbReference type="NCBI Taxonomy" id="210632"/>
    <lineage>
        <taxon>Eukaryota</taxon>
        <taxon>Metazoa</taxon>
        <taxon>Chordata</taxon>
        <taxon>Craniata</taxon>
        <taxon>Vertebrata</taxon>
        <taxon>Euteleostomi</taxon>
        <taxon>Actinopterygii</taxon>
        <taxon>Neopterygii</taxon>
        <taxon>Teleostei</taxon>
        <taxon>Neoteleostei</taxon>
        <taxon>Acanthomorphata</taxon>
        <taxon>Ovalentaria</taxon>
        <taxon>Ambassidae</taxon>
        <taxon>Parambassis</taxon>
    </lineage>
</organism>